<dbReference type="AlphaFoldDB" id="A0A197JDU8"/>
<accession>A0A197JDU8</accession>
<evidence type="ECO:0000313" key="3">
    <source>
        <dbReference type="Proteomes" id="UP000078512"/>
    </source>
</evidence>
<evidence type="ECO:0000313" key="2">
    <source>
        <dbReference type="EMBL" id="OAQ22676.1"/>
    </source>
</evidence>
<keyword evidence="3" id="KW-1185">Reference proteome</keyword>
<feature type="region of interest" description="Disordered" evidence="1">
    <location>
        <begin position="1"/>
        <end position="88"/>
    </location>
</feature>
<gene>
    <name evidence="2" type="ORF">K457DRAFT_143243</name>
</gene>
<feature type="compositionally biased region" description="Polar residues" evidence="1">
    <location>
        <begin position="197"/>
        <end position="223"/>
    </location>
</feature>
<protein>
    <submittedName>
        <fullName evidence="2">Uncharacterized protein</fullName>
    </submittedName>
</protein>
<dbReference type="Proteomes" id="UP000078512">
    <property type="component" value="Unassembled WGS sequence"/>
</dbReference>
<feature type="region of interest" description="Disordered" evidence="1">
    <location>
        <begin position="172"/>
        <end position="223"/>
    </location>
</feature>
<feature type="non-terminal residue" evidence="2">
    <location>
        <position position="1"/>
    </location>
</feature>
<reference evidence="2 3" key="1">
    <citation type="submission" date="2016-05" db="EMBL/GenBank/DDBJ databases">
        <title>Genome sequencing reveals origins of a unique bacterial endosymbiosis in the earliest lineages of terrestrial Fungi.</title>
        <authorList>
            <consortium name="DOE Joint Genome Institute"/>
            <person name="Uehling J."/>
            <person name="Gryganskyi A."/>
            <person name="Hameed K."/>
            <person name="Tschaplinski T."/>
            <person name="Misztal P."/>
            <person name="Wu S."/>
            <person name="Desiro A."/>
            <person name="Vande Pol N."/>
            <person name="Du Z.-Y."/>
            <person name="Zienkiewicz A."/>
            <person name="Zienkiewicz K."/>
            <person name="Morin E."/>
            <person name="Tisserant E."/>
            <person name="Splivallo R."/>
            <person name="Hainaut M."/>
            <person name="Henrissat B."/>
            <person name="Ohm R."/>
            <person name="Kuo A."/>
            <person name="Yan J."/>
            <person name="Lipzen A."/>
            <person name="Nolan M."/>
            <person name="Labutti K."/>
            <person name="Barry K."/>
            <person name="Goldstein A."/>
            <person name="Labbe J."/>
            <person name="Schadt C."/>
            <person name="Tuskan G."/>
            <person name="Grigoriev I."/>
            <person name="Martin F."/>
            <person name="Vilgalys R."/>
            <person name="Bonito G."/>
        </authorList>
    </citation>
    <scope>NUCLEOTIDE SEQUENCE [LARGE SCALE GENOMIC DNA]</scope>
    <source>
        <strain evidence="2 3">AG-77</strain>
    </source>
</reference>
<feature type="compositionally biased region" description="Polar residues" evidence="1">
    <location>
        <begin position="174"/>
        <end position="189"/>
    </location>
</feature>
<proteinExistence type="predicted"/>
<feature type="compositionally biased region" description="Low complexity" evidence="1">
    <location>
        <begin position="1"/>
        <end position="53"/>
    </location>
</feature>
<evidence type="ECO:0000256" key="1">
    <source>
        <dbReference type="SAM" id="MobiDB-lite"/>
    </source>
</evidence>
<sequence length="223" mass="23101">SLAPSIAPSSDSSGPSGLPASSAASTSSAASPSSDSSASFAFSAPPAASTPPASSTPPYPLISSTSFAPPTFPASSDSPASCTSMASSTSIASSAPPASFASSASFVPYSASTQDQYQSIMSSLQNLVTQDQFQSLVSMIRRLEDTVMGLRNDVSRNSEWTERTIGIHERRQLRQASPYSSNTALTPSPQRRHHRLSGSTSPTASQHSIMSFNGVTTSTPREE</sequence>
<feature type="compositionally biased region" description="Low complexity" evidence="1">
    <location>
        <begin position="73"/>
        <end position="88"/>
    </location>
</feature>
<organism evidence="2 3">
    <name type="scientific">Linnemannia elongata AG-77</name>
    <dbReference type="NCBI Taxonomy" id="1314771"/>
    <lineage>
        <taxon>Eukaryota</taxon>
        <taxon>Fungi</taxon>
        <taxon>Fungi incertae sedis</taxon>
        <taxon>Mucoromycota</taxon>
        <taxon>Mortierellomycotina</taxon>
        <taxon>Mortierellomycetes</taxon>
        <taxon>Mortierellales</taxon>
        <taxon>Mortierellaceae</taxon>
        <taxon>Linnemannia</taxon>
    </lineage>
</organism>
<name>A0A197JDU8_9FUNG</name>
<dbReference type="EMBL" id="KV442148">
    <property type="protein sequence ID" value="OAQ22676.1"/>
    <property type="molecule type" value="Genomic_DNA"/>
</dbReference>